<sequence length="570" mass="62949">MQVQQPLSGLARRLVKDGVFSADVARNAIEKARASQKPFISHIIDERLVSAHRAASAASDEFGLPLLDLNCVNTDTIPQGLVSDNLISKHHAIPLVKRDNRLYIALADPTNIQALDEFKFHTGITTEGVIVEEDKLKQFIEAFLDGQGSALEELEDTDLDSLEIDDGSAKEEEEQSSEDASKDAPIVRFVNKILLDCIKKGASDIHFEPYEKSYRIRSRIDGILQEIAKPPNNLAKRLSARLKVMSQMDISERRMPQDGRIKMKISKNRAIDFRVNTLPTLWGEKIVLRILDPSSAKMGVDALGFSQVQNDLYMSTLHKPQGMILVTGPTGSGKTVTLYTGLNILNTPELNISTAEDPVEINLEGINQVHVNAKVGLTFAEALRSFLRQDPDVVMVGEIRDLETAEIAVKAAQTGHMVLSTLHTNSAPETLTRLRNMGVASFNVATSVSLIIAQRLARRLCEPCKRASSVPEAALMEEGFTPEQMHNMTLYEANPDGCAKCTRGYKGRVGIYEMLPMTPEIAEVIMNNGSSIDIIRIAREQGFRPLRQTGLDKVAQGLTSLEEMNRVIKT</sequence>
<dbReference type="EMBL" id="FOOU01000010">
    <property type="protein sequence ID" value="SFG64086.1"/>
    <property type="molecule type" value="Genomic_DNA"/>
</dbReference>
<dbReference type="CDD" id="cd01129">
    <property type="entry name" value="PulE-GspE-like"/>
    <property type="match status" value="1"/>
</dbReference>
<dbReference type="InterPro" id="IPR001482">
    <property type="entry name" value="T2SS/T4SS_dom"/>
</dbReference>
<dbReference type="SUPFAM" id="SSF160246">
    <property type="entry name" value="EspE N-terminal domain-like"/>
    <property type="match status" value="1"/>
</dbReference>
<proteinExistence type="inferred from homology"/>
<dbReference type="RefSeq" id="WP_090728756.1">
    <property type="nucleotide sequence ID" value="NZ_FOOU01000010.1"/>
</dbReference>
<dbReference type="NCBIfam" id="TIGR02538">
    <property type="entry name" value="type_IV_pilB"/>
    <property type="match status" value="1"/>
</dbReference>
<organism evidence="7 8">
    <name type="scientific">Neptunomonas qingdaonensis</name>
    <dbReference type="NCBI Taxonomy" id="1045558"/>
    <lineage>
        <taxon>Bacteria</taxon>
        <taxon>Pseudomonadati</taxon>
        <taxon>Pseudomonadota</taxon>
        <taxon>Gammaproteobacteria</taxon>
        <taxon>Oceanospirillales</taxon>
        <taxon>Oceanospirillaceae</taxon>
        <taxon>Neptunomonas</taxon>
    </lineage>
</organism>
<dbReference type="Proteomes" id="UP000198623">
    <property type="component" value="Unassembled WGS sequence"/>
</dbReference>
<gene>
    <name evidence="7" type="ORF">SAMN05216175_11044</name>
</gene>
<dbReference type="SUPFAM" id="SSF52540">
    <property type="entry name" value="P-loop containing nucleoside triphosphate hydrolases"/>
    <property type="match status" value="1"/>
</dbReference>
<comment type="similarity">
    <text evidence="2">Belongs to the GSP E family.</text>
</comment>
<reference evidence="8" key="1">
    <citation type="submission" date="2016-10" db="EMBL/GenBank/DDBJ databases">
        <authorList>
            <person name="Varghese N."/>
            <person name="Submissions S."/>
        </authorList>
    </citation>
    <scope>NUCLEOTIDE SEQUENCE [LARGE SCALE GENOMIC DNA]</scope>
    <source>
        <strain evidence="8">CGMCC 1.10971</strain>
    </source>
</reference>
<evidence type="ECO:0000256" key="5">
    <source>
        <dbReference type="ARBA" id="ARBA00022840"/>
    </source>
</evidence>
<keyword evidence="3" id="KW-0963">Cytoplasm</keyword>
<evidence type="ECO:0000256" key="3">
    <source>
        <dbReference type="ARBA" id="ARBA00022490"/>
    </source>
</evidence>
<dbReference type="GO" id="GO:0016887">
    <property type="term" value="F:ATP hydrolysis activity"/>
    <property type="evidence" value="ECO:0007669"/>
    <property type="project" value="InterPro"/>
</dbReference>
<name>A0A1I2TNR9_9GAMM</name>
<protein>
    <submittedName>
        <fullName evidence="7">Type IV pilus assembly protein PilB</fullName>
    </submittedName>
</protein>
<evidence type="ECO:0000256" key="2">
    <source>
        <dbReference type="ARBA" id="ARBA00006611"/>
    </source>
</evidence>
<dbReference type="GO" id="GO:0009297">
    <property type="term" value="P:pilus assembly"/>
    <property type="evidence" value="ECO:0007669"/>
    <property type="project" value="InterPro"/>
</dbReference>
<evidence type="ECO:0000256" key="1">
    <source>
        <dbReference type="ARBA" id="ARBA00004496"/>
    </source>
</evidence>
<dbReference type="InterPro" id="IPR013374">
    <property type="entry name" value="ATPase_typ4_pilus-assembl_PilB"/>
</dbReference>
<dbReference type="GO" id="GO:0005886">
    <property type="term" value="C:plasma membrane"/>
    <property type="evidence" value="ECO:0007669"/>
    <property type="project" value="TreeGrafter"/>
</dbReference>
<dbReference type="AlphaFoldDB" id="A0A1I2TNR9"/>
<comment type="subcellular location">
    <subcellularLocation>
        <location evidence="1">Cytoplasm</location>
    </subcellularLocation>
</comment>
<dbReference type="FunFam" id="3.40.50.300:FF:000398">
    <property type="entry name" value="Type IV pilus assembly ATPase PilB"/>
    <property type="match status" value="1"/>
</dbReference>
<dbReference type="Gene3D" id="3.30.300.160">
    <property type="entry name" value="Type II secretion system, protein E, N-terminal domain"/>
    <property type="match status" value="1"/>
</dbReference>
<dbReference type="InterPro" id="IPR027417">
    <property type="entry name" value="P-loop_NTPase"/>
</dbReference>
<keyword evidence="5" id="KW-0067">ATP-binding</keyword>
<dbReference type="InterPro" id="IPR007831">
    <property type="entry name" value="T2SS_GspE_N"/>
</dbReference>
<dbReference type="PANTHER" id="PTHR30258">
    <property type="entry name" value="TYPE II SECRETION SYSTEM PROTEIN GSPE-RELATED"/>
    <property type="match status" value="1"/>
</dbReference>
<dbReference type="Gene3D" id="3.30.450.90">
    <property type="match status" value="1"/>
</dbReference>
<feature type="domain" description="Bacterial type II secretion system protein E" evidence="6">
    <location>
        <begin position="387"/>
        <end position="401"/>
    </location>
</feature>
<dbReference type="Pfam" id="PF00437">
    <property type="entry name" value="T2SSE"/>
    <property type="match status" value="1"/>
</dbReference>
<dbReference type="PANTHER" id="PTHR30258:SF1">
    <property type="entry name" value="PROTEIN TRANSPORT PROTEIN HOFB HOMOLOG"/>
    <property type="match status" value="1"/>
</dbReference>
<dbReference type="Pfam" id="PF05157">
    <property type="entry name" value="MshEN"/>
    <property type="match status" value="1"/>
</dbReference>
<dbReference type="OrthoDB" id="9776961at2"/>
<dbReference type="STRING" id="1045558.SAMN05216175_11044"/>
<dbReference type="GO" id="GO:0005737">
    <property type="term" value="C:cytoplasm"/>
    <property type="evidence" value="ECO:0007669"/>
    <property type="project" value="UniProtKB-SubCell"/>
</dbReference>
<dbReference type="InterPro" id="IPR037257">
    <property type="entry name" value="T2SS_E_N_sf"/>
</dbReference>
<accession>A0A1I2TNR9</accession>
<evidence type="ECO:0000259" key="6">
    <source>
        <dbReference type="PROSITE" id="PS00662"/>
    </source>
</evidence>
<dbReference type="FunFam" id="3.30.450.90:FF:000001">
    <property type="entry name" value="Type II secretion system ATPase GspE"/>
    <property type="match status" value="1"/>
</dbReference>
<dbReference type="Gene3D" id="3.40.50.300">
    <property type="entry name" value="P-loop containing nucleotide triphosphate hydrolases"/>
    <property type="match status" value="1"/>
</dbReference>
<dbReference type="GO" id="GO:0005524">
    <property type="term" value="F:ATP binding"/>
    <property type="evidence" value="ECO:0007669"/>
    <property type="project" value="UniProtKB-KW"/>
</dbReference>
<evidence type="ECO:0000313" key="8">
    <source>
        <dbReference type="Proteomes" id="UP000198623"/>
    </source>
</evidence>
<keyword evidence="8" id="KW-1185">Reference proteome</keyword>
<keyword evidence="4" id="KW-0547">Nucleotide-binding</keyword>
<evidence type="ECO:0000313" key="7">
    <source>
        <dbReference type="EMBL" id="SFG64086.1"/>
    </source>
</evidence>
<evidence type="ECO:0000256" key="4">
    <source>
        <dbReference type="ARBA" id="ARBA00022741"/>
    </source>
</evidence>
<dbReference type="PROSITE" id="PS00662">
    <property type="entry name" value="T2SP_E"/>
    <property type="match status" value="1"/>
</dbReference>